<dbReference type="GO" id="GO:0031902">
    <property type="term" value="C:late endosome membrane"/>
    <property type="evidence" value="ECO:0007669"/>
    <property type="project" value="UniProtKB-SubCell"/>
</dbReference>
<dbReference type="GO" id="GO:0005765">
    <property type="term" value="C:lysosomal membrane"/>
    <property type="evidence" value="ECO:0007669"/>
    <property type="project" value="UniProtKB-SubCell"/>
</dbReference>
<feature type="binding site" evidence="11">
    <location>
        <position position="34"/>
    </location>
    <ligand>
        <name>Mg(2+)</name>
        <dbReference type="ChEBI" id="CHEBI:18420"/>
    </ligand>
</feature>
<evidence type="ECO:0000256" key="3">
    <source>
        <dbReference type="ARBA" id="ARBA00010290"/>
    </source>
</evidence>
<comment type="caution">
    <text evidence="13">The sequence shown here is derived from an EMBL/GenBank/DDBJ whole genome shotgun (WGS) entry which is preliminary data.</text>
</comment>
<keyword evidence="5" id="KW-0159">Chromosome partition</keyword>
<keyword evidence="7" id="KW-0458">Lysosome</keyword>
<dbReference type="InterPro" id="IPR006689">
    <property type="entry name" value="Small_GTPase_ARF/SAR"/>
</dbReference>
<organism evidence="13 14">
    <name type="scientific">Coccomyxa viridis</name>
    <dbReference type="NCBI Taxonomy" id="1274662"/>
    <lineage>
        <taxon>Eukaryota</taxon>
        <taxon>Viridiplantae</taxon>
        <taxon>Chlorophyta</taxon>
        <taxon>core chlorophytes</taxon>
        <taxon>Trebouxiophyceae</taxon>
        <taxon>Trebouxiophyceae incertae sedis</taxon>
        <taxon>Coccomyxaceae</taxon>
        <taxon>Coccomyxa</taxon>
    </lineage>
</organism>
<comment type="similarity">
    <text evidence="3 12">Belongs to the small GTPase superfamily. Arf family.</text>
</comment>
<dbReference type="GO" id="GO:0051607">
    <property type="term" value="P:defense response to virus"/>
    <property type="evidence" value="ECO:0007669"/>
    <property type="project" value="UniProtKB-ARBA"/>
</dbReference>
<evidence type="ECO:0000256" key="4">
    <source>
        <dbReference type="ARBA" id="ARBA00022741"/>
    </source>
</evidence>
<evidence type="ECO:0000256" key="1">
    <source>
        <dbReference type="ARBA" id="ARBA00004414"/>
    </source>
</evidence>
<keyword evidence="14" id="KW-1185">Reference proteome</keyword>
<dbReference type="InterPro" id="IPR005225">
    <property type="entry name" value="Small_GTP-bd"/>
</dbReference>
<dbReference type="PRINTS" id="PR00328">
    <property type="entry name" value="SAR1GTPBP"/>
</dbReference>
<dbReference type="InterPro" id="IPR027417">
    <property type="entry name" value="P-loop_NTPase"/>
</dbReference>
<dbReference type="SMART" id="SM00177">
    <property type="entry name" value="ARF"/>
    <property type="match status" value="1"/>
</dbReference>
<dbReference type="FunFam" id="3.40.50.300:FF:000441">
    <property type="entry name" value="ADP-ribosylation factor-like protein 8a"/>
    <property type="match status" value="1"/>
</dbReference>
<evidence type="ECO:0000256" key="9">
    <source>
        <dbReference type="ARBA" id="ARBA00064590"/>
    </source>
</evidence>
<dbReference type="PANTHER" id="PTHR45732:SF7">
    <property type="entry name" value="ADP-RIBOSYLATION FACTOR-LIKE PROTEIN 8"/>
    <property type="match status" value="1"/>
</dbReference>
<evidence type="ECO:0000256" key="8">
    <source>
        <dbReference type="ARBA" id="ARBA00058702"/>
    </source>
</evidence>
<dbReference type="Proteomes" id="UP001314263">
    <property type="component" value="Unassembled WGS sequence"/>
</dbReference>
<dbReference type="SMART" id="SM00178">
    <property type="entry name" value="SAR"/>
    <property type="match status" value="1"/>
</dbReference>
<keyword evidence="11" id="KW-0460">Magnesium</keyword>
<dbReference type="GO" id="GO:0046872">
    <property type="term" value="F:metal ion binding"/>
    <property type="evidence" value="ECO:0007669"/>
    <property type="project" value="UniProtKB-KW"/>
</dbReference>
<protein>
    <submittedName>
        <fullName evidence="13">ADP-ribosylation factor-like protein 8B</fullName>
    </submittedName>
</protein>
<evidence type="ECO:0000256" key="5">
    <source>
        <dbReference type="ARBA" id="ARBA00022829"/>
    </source>
</evidence>
<dbReference type="GO" id="GO:0003924">
    <property type="term" value="F:GTPase activity"/>
    <property type="evidence" value="ECO:0007669"/>
    <property type="project" value="InterPro"/>
</dbReference>
<dbReference type="EMBL" id="CAUYUE010000002">
    <property type="protein sequence ID" value="CAK0744188.1"/>
    <property type="molecule type" value="Genomic_DNA"/>
</dbReference>
<feature type="binding site" evidence="10">
    <location>
        <begin position="27"/>
        <end position="34"/>
    </location>
    <ligand>
        <name>GTP</name>
        <dbReference type="ChEBI" id="CHEBI:37565"/>
    </ligand>
</feature>
<comment type="subcellular location">
    <subcellularLocation>
        <location evidence="1">Late endosome membrane</location>
    </subcellularLocation>
    <subcellularLocation>
        <location evidence="2">Lysosome membrane</location>
    </subcellularLocation>
</comment>
<dbReference type="GO" id="GO:0005525">
    <property type="term" value="F:GTP binding"/>
    <property type="evidence" value="ECO:0007669"/>
    <property type="project" value="UniProtKB-KW"/>
</dbReference>
<evidence type="ECO:0000256" key="7">
    <source>
        <dbReference type="ARBA" id="ARBA00023228"/>
    </source>
</evidence>
<evidence type="ECO:0000313" key="14">
    <source>
        <dbReference type="Proteomes" id="UP001314263"/>
    </source>
</evidence>
<evidence type="ECO:0000256" key="12">
    <source>
        <dbReference type="RuleBase" id="RU003925"/>
    </source>
</evidence>
<dbReference type="InterPro" id="IPR044154">
    <property type="entry name" value="Arl8a/8b"/>
</dbReference>
<keyword evidence="6 10" id="KW-0342">GTP-binding</keyword>
<proteinExistence type="inferred from homology"/>
<evidence type="ECO:0000256" key="2">
    <source>
        <dbReference type="ARBA" id="ARBA00004656"/>
    </source>
</evidence>
<dbReference type="AlphaFoldDB" id="A0AAV1HTV8"/>
<dbReference type="SUPFAM" id="SSF52540">
    <property type="entry name" value="P-loop containing nucleoside triphosphate hydrolases"/>
    <property type="match status" value="1"/>
</dbReference>
<evidence type="ECO:0000256" key="10">
    <source>
        <dbReference type="PIRSR" id="PIRSR606689-1"/>
    </source>
</evidence>
<dbReference type="SMART" id="SM00175">
    <property type="entry name" value="RAB"/>
    <property type="match status" value="1"/>
</dbReference>
<dbReference type="PANTHER" id="PTHR45732">
    <property type="entry name" value="ADP-RIBOSYLATION FACTOR-LIKE PROTEIN 8"/>
    <property type="match status" value="1"/>
</dbReference>
<keyword evidence="11" id="KW-0479">Metal-binding</keyword>
<reference evidence="13 14" key="1">
    <citation type="submission" date="2023-10" db="EMBL/GenBank/DDBJ databases">
        <authorList>
            <person name="Maclean D."/>
            <person name="Macfadyen A."/>
        </authorList>
    </citation>
    <scope>NUCLEOTIDE SEQUENCE [LARGE SCALE GENOMIC DNA]</scope>
</reference>
<comment type="subunit">
    <text evidence="9">Interacts with tubulin.</text>
</comment>
<evidence type="ECO:0000256" key="11">
    <source>
        <dbReference type="PIRSR" id="PIRSR606689-2"/>
    </source>
</evidence>
<dbReference type="GO" id="GO:0007059">
    <property type="term" value="P:chromosome segregation"/>
    <property type="evidence" value="ECO:0007669"/>
    <property type="project" value="UniProtKB-KW"/>
</dbReference>
<dbReference type="NCBIfam" id="TIGR00231">
    <property type="entry name" value="small_GTP"/>
    <property type="match status" value="1"/>
</dbReference>
<keyword evidence="4 10" id="KW-0547">Nucleotide-binding</keyword>
<evidence type="ECO:0000256" key="6">
    <source>
        <dbReference type="ARBA" id="ARBA00023134"/>
    </source>
</evidence>
<gene>
    <name evidence="13" type="primary">ARL8B</name>
    <name evidence="13" type="ORF">CVIRNUC_001528</name>
</gene>
<dbReference type="Pfam" id="PF00025">
    <property type="entry name" value="Arf"/>
    <property type="match status" value="1"/>
</dbReference>
<dbReference type="GO" id="GO:0015031">
    <property type="term" value="P:protein transport"/>
    <property type="evidence" value="ECO:0007669"/>
    <property type="project" value="InterPro"/>
</dbReference>
<dbReference type="CDD" id="cd04159">
    <property type="entry name" value="Arl10_like"/>
    <property type="match status" value="1"/>
</dbReference>
<name>A0AAV1HTV8_9CHLO</name>
<dbReference type="Gene3D" id="3.40.50.300">
    <property type="entry name" value="P-loop containing nucleotide triphosphate hydrolases"/>
    <property type="match status" value="1"/>
</dbReference>
<dbReference type="PROSITE" id="PS51419">
    <property type="entry name" value="RAB"/>
    <property type="match status" value="1"/>
</dbReference>
<accession>A0AAV1HTV8</accession>
<feature type="binding site" evidence="10">
    <location>
        <begin position="130"/>
        <end position="133"/>
    </location>
    <ligand>
        <name>GTP</name>
        <dbReference type="ChEBI" id="CHEBI:37565"/>
    </ligand>
</feature>
<feature type="binding site" evidence="11">
    <location>
        <position position="52"/>
    </location>
    <ligand>
        <name>Mg(2+)</name>
        <dbReference type="ChEBI" id="CHEBI:18420"/>
    </ligand>
</feature>
<comment type="function">
    <text evidence="8">May play a role in lysosome motility. May play a role in chromosome segregation.</text>
</comment>
<feature type="binding site" evidence="10">
    <location>
        <position position="74"/>
    </location>
    <ligand>
        <name>GTP</name>
        <dbReference type="ChEBI" id="CHEBI:37565"/>
    </ligand>
</feature>
<evidence type="ECO:0000313" key="13">
    <source>
        <dbReference type="EMBL" id="CAK0744188.1"/>
    </source>
</evidence>
<sequence length="183" mass="20558">MAGLWERLLDWLRSLFFKKEMELSLIGLQNAGKTSLVNVIASGAFHEDMIPTVGFNMRKVTRGAVTIKLWDLGGQPRFRSMWERYCRGVQAIVYVVDAADHDNLDSARLELAELLSKPSLQGIPLLVLGNKNDLPGALSTTDLIDRLDLKALRDREVCVYSISCKSQNNIDITLDWLTKHAKS</sequence>
<dbReference type="PROSITE" id="PS51417">
    <property type="entry name" value="ARF"/>
    <property type="match status" value="1"/>
</dbReference>